<protein>
    <submittedName>
        <fullName evidence="10">Efflux RND transporter periplasmic adaptor subunit</fullName>
    </submittedName>
</protein>
<dbReference type="InterPro" id="IPR058792">
    <property type="entry name" value="Beta-barrel_RND_2"/>
</dbReference>
<dbReference type="SUPFAM" id="SSF111369">
    <property type="entry name" value="HlyD-like secretion proteins"/>
    <property type="match status" value="2"/>
</dbReference>
<organism evidence="10">
    <name type="scientific">Oscillatoriales cyanobacterium SpSt-418</name>
    <dbReference type="NCBI Taxonomy" id="2282169"/>
    <lineage>
        <taxon>Bacteria</taxon>
        <taxon>Bacillati</taxon>
        <taxon>Cyanobacteriota</taxon>
        <taxon>Cyanophyceae</taxon>
        <taxon>Oscillatoriophycideae</taxon>
        <taxon>Oscillatoriales</taxon>
    </lineage>
</organism>
<dbReference type="InterPro" id="IPR006143">
    <property type="entry name" value="RND_pump_MFP"/>
</dbReference>
<feature type="transmembrane region" description="Helical" evidence="6">
    <location>
        <begin position="12"/>
        <end position="31"/>
    </location>
</feature>
<dbReference type="InterPro" id="IPR050465">
    <property type="entry name" value="UPF0194_transport"/>
</dbReference>
<dbReference type="AlphaFoldDB" id="A0A7C3PIS1"/>
<keyword evidence="6" id="KW-1133">Transmembrane helix</keyword>
<evidence type="ECO:0000256" key="1">
    <source>
        <dbReference type="ARBA" id="ARBA00004196"/>
    </source>
</evidence>
<evidence type="ECO:0000259" key="7">
    <source>
        <dbReference type="Pfam" id="PF25881"/>
    </source>
</evidence>
<feature type="coiled-coil region" evidence="4">
    <location>
        <begin position="112"/>
        <end position="229"/>
    </location>
</feature>
<keyword evidence="6" id="KW-0812">Transmembrane</keyword>
<comment type="caution">
    <text evidence="10">The sequence shown here is derived from an EMBL/GenBank/DDBJ whole genome shotgun (WGS) entry which is preliminary data.</text>
</comment>
<feature type="domain" description="CusB-like beta-barrel" evidence="8">
    <location>
        <begin position="282"/>
        <end position="354"/>
    </location>
</feature>
<comment type="similarity">
    <text evidence="2">Belongs to the membrane fusion protein (MFP) (TC 8.A.1) family.</text>
</comment>
<feature type="domain" description="YbhG-like alpha-helical hairpin" evidence="7">
    <location>
        <begin position="103"/>
        <end position="232"/>
    </location>
</feature>
<evidence type="ECO:0000256" key="2">
    <source>
        <dbReference type="ARBA" id="ARBA00009477"/>
    </source>
</evidence>
<dbReference type="EMBL" id="DSRU01000353">
    <property type="protein sequence ID" value="HFN00955.1"/>
    <property type="molecule type" value="Genomic_DNA"/>
</dbReference>
<dbReference type="Gene3D" id="1.10.287.470">
    <property type="entry name" value="Helix hairpin bin"/>
    <property type="match status" value="1"/>
</dbReference>
<name>A0A7C3PIS1_9CYAN</name>
<feature type="compositionally biased region" description="Polar residues" evidence="5">
    <location>
        <begin position="422"/>
        <end position="434"/>
    </location>
</feature>
<keyword evidence="3 4" id="KW-0175">Coiled coil</keyword>
<dbReference type="GO" id="GO:0022857">
    <property type="term" value="F:transmembrane transporter activity"/>
    <property type="evidence" value="ECO:0007669"/>
    <property type="project" value="InterPro"/>
</dbReference>
<dbReference type="Pfam" id="PF25954">
    <property type="entry name" value="Beta-barrel_RND_2"/>
    <property type="match status" value="1"/>
</dbReference>
<dbReference type="Pfam" id="PF25967">
    <property type="entry name" value="RND-MFP_C"/>
    <property type="match status" value="1"/>
</dbReference>
<dbReference type="GO" id="GO:0030313">
    <property type="term" value="C:cell envelope"/>
    <property type="evidence" value="ECO:0007669"/>
    <property type="project" value="UniProtKB-SubCell"/>
</dbReference>
<dbReference type="InterPro" id="IPR058627">
    <property type="entry name" value="MdtA-like_C"/>
</dbReference>
<reference evidence="10" key="1">
    <citation type="journal article" date="2020" name="mSystems">
        <title>Genome- and Community-Level Interaction Insights into Carbon Utilization and Element Cycling Functions of Hydrothermarchaeota in Hydrothermal Sediment.</title>
        <authorList>
            <person name="Zhou Z."/>
            <person name="Liu Y."/>
            <person name="Xu W."/>
            <person name="Pan J."/>
            <person name="Luo Z.H."/>
            <person name="Li M."/>
        </authorList>
    </citation>
    <scope>NUCLEOTIDE SEQUENCE [LARGE SCALE GENOMIC DNA]</scope>
    <source>
        <strain evidence="10">SpSt-418</strain>
    </source>
</reference>
<feature type="domain" description="Multidrug resistance protein MdtA-like C-terminal permuted SH3" evidence="9">
    <location>
        <begin position="362"/>
        <end position="417"/>
    </location>
</feature>
<dbReference type="NCBIfam" id="TIGR01730">
    <property type="entry name" value="RND_mfp"/>
    <property type="match status" value="1"/>
</dbReference>
<dbReference type="Gene3D" id="2.40.420.20">
    <property type="match status" value="1"/>
</dbReference>
<dbReference type="PANTHER" id="PTHR32347:SF14">
    <property type="entry name" value="EFFLUX SYSTEM COMPONENT YKNX-RELATED"/>
    <property type="match status" value="1"/>
</dbReference>
<evidence type="ECO:0000313" key="10">
    <source>
        <dbReference type="EMBL" id="HFN00955.1"/>
    </source>
</evidence>
<dbReference type="Pfam" id="PF25881">
    <property type="entry name" value="HH_YBHG"/>
    <property type="match status" value="1"/>
</dbReference>
<accession>A0A7C3PIS1</accession>
<evidence type="ECO:0000256" key="3">
    <source>
        <dbReference type="ARBA" id="ARBA00023054"/>
    </source>
</evidence>
<dbReference type="PANTHER" id="PTHR32347">
    <property type="entry name" value="EFFLUX SYSTEM COMPONENT YKNX-RELATED"/>
    <property type="match status" value="1"/>
</dbReference>
<keyword evidence="6" id="KW-0472">Membrane</keyword>
<evidence type="ECO:0000259" key="8">
    <source>
        <dbReference type="Pfam" id="PF25954"/>
    </source>
</evidence>
<sequence>MPILLKAPPRIRVGLMLVPLLLAAVGTFSWLKLQNSQQQAKQAAQARQTALVVRQNITVKVSASGAIKPITPVNISPKQPGQVAKLYVDQGDQVKAGQILAEMDNSNLLGQAMQAQGRVAEAKANLRKLQAGNRPQEIQAAEQNLKEAQAEMIVVRSTYESNRSLYSQGAISRNTLDSSRSQHESTQARINALQKQLDLVRVGARPEEIDAAQAQVTQAEGALKTIQTQLNDTIIRAPFAGIVTQKYADVGAFVTPTTSASATSSATSSSILAIASDLEAIANVAETDIGKIYPKQPVELRVDAYPDRSFRGQVRLIAPESIVVQNVTSFQVRIQIIDDFQHQLKSGMNLTASFLVKKHQGALMIPTPAIVSQAEGTGVYVLKPNDTSEWRLVKIGATVGTQTQVSSGLAEGDRVFVTFPGQRQANRNPVTTSPLGMPGSGGRPAR</sequence>
<comment type="subcellular location">
    <subcellularLocation>
        <location evidence="1">Cell envelope</location>
    </subcellularLocation>
</comment>
<dbReference type="Gene3D" id="2.40.30.170">
    <property type="match status" value="1"/>
</dbReference>
<feature type="region of interest" description="Disordered" evidence="5">
    <location>
        <begin position="422"/>
        <end position="446"/>
    </location>
</feature>
<proteinExistence type="inferred from homology"/>
<dbReference type="Gene3D" id="2.40.50.100">
    <property type="match status" value="1"/>
</dbReference>
<evidence type="ECO:0000256" key="4">
    <source>
        <dbReference type="SAM" id="Coils"/>
    </source>
</evidence>
<evidence type="ECO:0000256" key="6">
    <source>
        <dbReference type="SAM" id="Phobius"/>
    </source>
</evidence>
<dbReference type="GO" id="GO:0016020">
    <property type="term" value="C:membrane"/>
    <property type="evidence" value="ECO:0007669"/>
    <property type="project" value="InterPro"/>
</dbReference>
<gene>
    <name evidence="10" type="ORF">ENR64_25005</name>
</gene>
<evidence type="ECO:0000259" key="9">
    <source>
        <dbReference type="Pfam" id="PF25967"/>
    </source>
</evidence>
<dbReference type="InterPro" id="IPR059052">
    <property type="entry name" value="HH_YbhG-like"/>
</dbReference>
<evidence type="ECO:0000256" key="5">
    <source>
        <dbReference type="SAM" id="MobiDB-lite"/>
    </source>
</evidence>